<dbReference type="PROSITE" id="PS00061">
    <property type="entry name" value="ADH_SHORT"/>
    <property type="match status" value="1"/>
</dbReference>
<accession>A0A317EGL3</accession>
<dbReference type="CDD" id="cd05233">
    <property type="entry name" value="SDR_c"/>
    <property type="match status" value="1"/>
</dbReference>
<dbReference type="GO" id="GO:0016491">
    <property type="term" value="F:oxidoreductase activity"/>
    <property type="evidence" value="ECO:0007669"/>
    <property type="project" value="UniProtKB-KW"/>
</dbReference>
<evidence type="ECO:0000259" key="4">
    <source>
        <dbReference type="SMART" id="SM00822"/>
    </source>
</evidence>
<comment type="similarity">
    <text evidence="1 3">Belongs to the short-chain dehydrogenases/reductases (SDR) family.</text>
</comment>
<reference evidence="5 6" key="1">
    <citation type="submission" date="2018-05" db="EMBL/GenBank/DDBJ databases">
        <title>Zavarzinia sp. HR-AS.</title>
        <authorList>
            <person name="Lee Y."/>
            <person name="Jeon C.O."/>
        </authorList>
    </citation>
    <scope>NUCLEOTIDE SEQUENCE [LARGE SCALE GENOMIC DNA]</scope>
    <source>
        <strain evidence="5 6">HR-AS</strain>
    </source>
</reference>
<dbReference type="Pfam" id="PF00106">
    <property type="entry name" value="adh_short"/>
    <property type="match status" value="1"/>
</dbReference>
<keyword evidence="6" id="KW-1185">Reference proteome</keyword>
<evidence type="ECO:0000256" key="3">
    <source>
        <dbReference type="RuleBase" id="RU000363"/>
    </source>
</evidence>
<comment type="caution">
    <text evidence="5">The sequence shown here is derived from an EMBL/GenBank/DDBJ whole genome shotgun (WGS) entry which is preliminary data.</text>
</comment>
<dbReference type="AlphaFoldDB" id="A0A317EGL3"/>
<dbReference type="InterPro" id="IPR057326">
    <property type="entry name" value="KR_dom"/>
</dbReference>
<name>A0A317EGL3_9PROT</name>
<dbReference type="PANTHER" id="PTHR44196:SF1">
    <property type="entry name" value="DEHYDROGENASE_REDUCTASE SDR FAMILY MEMBER 7B"/>
    <property type="match status" value="1"/>
</dbReference>
<gene>
    <name evidence="5" type="ORF">DKG74_00270</name>
</gene>
<dbReference type="InterPro" id="IPR020904">
    <property type="entry name" value="Sc_DH/Rdtase_CS"/>
</dbReference>
<dbReference type="SMART" id="SM00822">
    <property type="entry name" value="PKS_KR"/>
    <property type="match status" value="1"/>
</dbReference>
<protein>
    <submittedName>
        <fullName evidence="5">Oxidoreductase</fullName>
    </submittedName>
</protein>
<dbReference type="GO" id="GO:0016020">
    <property type="term" value="C:membrane"/>
    <property type="evidence" value="ECO:0007669"/>
    <property type="project" value="TreeGrafter"/>
</dbReference>
<evidence type="ECO:0000313" key="5">
    <source>
        <dbReference type="EMBL" id="PWR25454.1"/>
    </source>
</evidence>
<dbReference type="OrthoDB" id="4690547at2"/>
<feature type="domain" description="Ketoreductase" evidence="4">
    <location>
        <begin position="9"/>
        <end position="193"/>
    </location>
</feature>
<dbReference type="InterPro" id="IPR002347">
    <property type="entry name" value="SDR_fam"/>
</dbReference>
<dbReference type="SUPFAM" id="SSF51735">
    <property type="entry name" value="NAD(P)-binding Rossmann-fold domains"/>
    <property type="match status" value="1"/>
</dbReference>
<dbReference type="PRINTS" id="PR00081">
    <property type="entry name" value="GDHRDH"/>
</dbReference>
<dbReference type="InterPro" id="IPR036291">
    <property type="entry name" value="NAD(P)-bd_dom_sf"/>
</dbReference>
<evidence type="ECO:0000313" key="6">
    <source>
        <dbReference type="Proteomes" id="UP000245461"/>
    </source>
</evidence>
<proteinExistence type="inferred from homology"/>
<dbReference type="PRINTS" id="PR00080">
    <property type="entry name" value="SDRFAMILY"/>
</dbReference>
<evidence type="ECO:0000256" key="1">
    <source>
        <dbReference type="ARBA" id="ARBA00006484"/>
    </source>
</evidence>
<sequence length="277" mass="28960">MPISNFEGKTVVVTGAGSGIGRATSLAFARRKARLVLVDVDARGLEDTAGSARALGADALIEVCDVGNAEAVEAMAGRVLAARGTPHVLFNNAGIAYFGDFLEHEPAHWERIMRVNVLGIVHGVRAFLPAMLAAGDARHIVNTASAASVSPAPNMVAYAASKGAVKNLGEVLALELAGRNVMVHSLYPGIINTPIATAKSALPSVPQSQLDRLAHYYVTKGCGPEVVAEAVLKGIARGKAHIFTGPIAWPAQFLARLSPALSRKFTLISARQIGYLP</sequence>
<dbReference type="RefSeq" id="WP_109901463.1">
    <property type="nucleotide sequence ID" value="NZ_QGLE01000001.1"/>
</dbReference>
<dbReference type="FunFam" id="3.40.50.720:FF:000084">
    <property type="entry name" value="Short-chain dehydrogenase reductase"/>
    <property type="match status" value="1"/>
</dbReference>
<keyword evidence="2" id="KW-0560">Oxidoreductase</keyword>
<dbReference type="Proteomes" id="UP000245461">
    <property type="component" value="Unassembled WGS sequence"/>
</dbReference>
<evidence type="ECO:0000256" key="2">
    <source>
        <dbReference type="ARBA" id="ARBA00023002"/>
    </source>
</evidence>
<organism evidence="5 6">
    <name type="scientific">Zavarzinia aquatilis</name>
    <dbReference type="NCBI Taxonomy" id="2211142"/>
    <lineage>
        <taxon>Bacteria</taxon>
        <taxon>Pseudomonadati</taxon>
        <taxon>Pseudomonadota</taxon>
        <taxon>Alphaproteobacteria</taxon>
        <taxon>Rhodospirillales</taxon>
        <taxon>Zavarziniaceae</taxon>
        <taxon>Zavarzinia</taxon>
    </lineage>
</organism>
<dbReference type="PANTHER" id="PTHR44196">
    <property type="entry name" value="DEHYDROGENASE/REDUCTASE SDR FAMILY MEMBER 7B"/>
    <property type="match status" value="1"/>
</dbReference>
<dbReference type="Gene3D" id="3.40.50.720">
    <property type="entry name" value="NAD(P)-binding Rossmann-like Domain"/>
    <property type="match status" value="1"/>
</dbReference>
<dbReference type="EMBL" id="QGLE01000001">
    <property type="protein sequence ID" value="PWR25454.1"/>
    <property type="molecule type" value="Genomic_DNA"/>
</dbReference>